<name>A0AAW1UVU4_9CUCU</name>
<organism evidence="2 3">
    <name type="scientific">Henosepilachna vigintioctopunctata</name>
    <dbReference type="NCBI Taxonomy" id="420089"/>
    <lineage>
        <taxon>Eukaryota</taxon>
        <taxon>Metazoa</taxon>
        <taxon>Ecdysozoa</taxon>
        <taxon>Arthropoda</taxon>
        <taxon>Hexapoda</taxon>
        <taxon>Insecta</taxon>
        <taxon>Pterygota</taxon>
        <taxon>Neoptera</taxon>
        <taxon>Endopterygota</taxon>
        <taxon>Coleoptera</taxon>
        <taxon>Polyphaga</taxon>
        <taxon>Cucujiformia</taxon>
        <taxon>Coccinelloidea</taxon>
        <taxon>Coccinellidae</taxon>
        <taxon>Epilachninae</taxon>
        <taxon>Epilachnini</taxon>
        <taxon>Henosepilachna</taxon>
    </lineage>
</organism>
<gene>
    <name evidence="2" type="ORF">WA026_023474</name>
</gene>
<protein>
    <submittedName>
        <fullName evidence="2">Uncharacterized protein</fullName>
    </submittedName>
</protein>
<comment type="caution">
    <text evidence="2">The sequence shown here is derived from an EMBL/GenBank/DDBJ whole genome shotgun (WGS) entry which is preliminary data.</text>
</comment>
<feature type="signal peptide" evidence="1">
    <location>
        <begin position="1"/>
        <end position="20"/>
    </location>
</feature>
<evidence type="ECO:0000313" key="3">
    <source>
        <dbReference type="Proteomes" id="UP001431783"/>
    </source>
</evidence>
<sequence>MNCGILVFTLCLSILHVVRGLPSDLAERKGRIDVGMCGRTPKPQESTYLQLVGFILYCTFKQMGYLDEHGLPKILSFIKLPFLLLKATAKCSIFGGLLRFVDCIINHVSVN</sequence>
<dbReference type="Proteomes" id="UP001431783">
    <property type="component" value="Unassembled WGS sequence"/>
</dbReference>
<reference evidence="2 3" key="1">
    <citation type="submission" date="2023-03" db="EMBL/GenBank/DDBJ databases">
        <title>Genome insight into feeding habits of ladybird beetles.</title>
        <authorList>
            <person name="Li H.-S."/>
            <person name="Huang Y.-H."/>
            <person name="Pang H."/>
        </authorList>
    </citation>
    <scope>NUCLEOTIDE SEQUENCE [LARGE SCALE GENOMIC DNA]</scope>
    <source>
        <strain evidence="2">SYSU_2023b</strain>
        <tissue evidence="2">Whole body</tissue>
    </source>
</reference>
<proteinExistence type="predicted"/>
<keyword evidence="3" id="KW-1185">Reference proteome</keyword>
<dbReference type="AlphaFoldDB" id="A0AAW1UVU4"/>
<dbReference type="EMBL" id="JARQZJ010000115">
    <property type="protein sequence ID" value="KAK9887591.1"/>
    <property type="molecule type" value="Genomic_DNA"/>
</dbReference>
<accession>A0AAW1UVU4</accession>
<evidence type="ECO:0000256" key="1">
    <source>
        <dbReference type="SAM" id="SignalP"/>
    </source>
</evidence>
<feature type="chain" id="PRO_5043766317" evidence="1">
    <location>
        <begin position="21"/>
        <end position="111"/>
    </location>
</feature>
<keyword evidence="1" id="KW-0732">Signal</keyword>
<evidence type="ECO:0000313" key="2">
    <source>
        <dbReference type="EMBL" id="KAK9887591.1"/>
    </source>
</evidence>